<dbReference type="InParanoid" id="A0A0D0BK36"/>
<dbReference type="EMBL" id="KN831313">
    <property type="protein sequence ID" value="KIK72037.1"/>
    <property type="molecule type" value="Genomic_DNA"/>
</dbReference>
<dbReference type="Proteomes" id="UP000054538">
    <property type="component" value="Unassembled WGS sequence"/>
</dbReference>
<reference evidence="2" key="2">
    <citation type="submission" date="2015-01" db="EMBL/GenBank/DDBJ databases">
        <title>Evolutionary Origins and Diversification of the Mycorrhizal Mutualists.</title>
        <authorList>
            <consortium name="DOE Joint Genome Institute"/>
            <consortium name="Mycorrhizal Genomics Consortium"/>
            <person name="Kohler A."/>
            <person name="Kuo A."/>
            <person name="Nagy L.G."/>
            <person name="Floudas D."/>
            <person name="Copeland A."/>
            <person name="Barry K.W."/>
            <person name="Cichocki N."/>
            <person name="Veneault-Fourrey C."/>
            <person name="LaButti K."/>
            <person name="Lindquist E.A."/>
            <person name="Lipzen A."/>
            <person name="Lundell T."/>
            <person name="Morin E."/>
            <person name="Murat C."/>
            <person name="Riley R."/>
            <person name="Ohm R."/>
            <person name="Sun H."/>
            <person name="Tunlid A."/>
            <person name="Henrissat B."/>
            <person name="Grigoriev I.V."/>
            <person name="Hibbett D.S."/>
            <person name="Martin F."/>
        </authorList>
    </citation>
    <scope>NUCLEOTIDE SEQUENCE [LARGE SCALE GENOMIC DNA]</scope>
    <source>
        <strain evidence="2">Ve08.2h10</strain>
    </source>
</reference>
<dbReference type="HOGENOM" id="CLU_2518714_0_0_1"/>
<keyword evidence="2" id="KW-1185">Reference proteome</keyword>
<protein>
    <submittedName>
        <fullName evidence="1">Uncharacterized protein</fullName>
    </submittedName>
</protein>
<accession>A0A0D0BK36</accession>
<dbReference type="OrthoDB" id="10489999at2759"/>
<feature type="non-terminal residue" evidence="1">
    <location>
        <position position="1"/>
    </location>
</feature>
<reference evidence="1 2" key="1">
    <citation type="submission" date="2014-04" db="EMBL/GenBank/DDBJ databases">
        <authorList>
            <consortium name="DOE Joint Genome Institute"/>
            <person name="Kuo A."/>
            <person name="Kohler A."/>
            <person name="Jargeat P."/>
            <person name="Nagy L.G."/>
            <person name="Floudas D."/>
            <person name="Copeland A."/>
            <person name="Barry K.W."/>
            <person name="Cichocki N."/>
            <person name="Veneault-Fourrey C."/>
            <person name="LaButti K."/>
            <person name="Lindquist E.A."/>
            <person name="Lipzen A."/>
            <person name="Lundell T."/>
            <person name="Morin E."/>
            <person name="Murat C."/>
            <person name="Sun H."/>
            <person name="Tunlid A."/>
            <person name="Henrissat B."/>
            <person name="Grigoriev I.V."/>
            <person name="Hibbett D.S."/>
            <person name="Martin F."/>
            <person name="Nordberg H.P."/>
            <person name="Cantor M.N."/>
            <person name="Hua S.X."/>
        </authorList>
    </citation>
    <scope>NUCLEOTIDE SEQUENCE [LARGE SCALE GENOMIC DNA]</scope>
    <source>
        <strain evidence="1 2">Ve08.2h10</strain>
    </source>
</reference>
<gene>
    <name evidence="1" type="ORF">PAXRUDRAFT_121515</name>
</gene>
<evidence type="ECO:0000313" key="2">
    <source>
        <dbReference type="Proteomes" id="UP000054538"/>
    </source>
</evidence>
<organism evidence="1 2">
    <name type="scientific">Paxillus rubicundulus Ve08.2h10</name>
    <dbReference type="NCBI Taxonomy" id="930991"/>
    <lineage>
        <taxon>Eukaryota</taxon>
        <taxon>Fungi</taxon>
        <taxon>Dikarya</taxon>
        <taxon>Basidiomycota</taxon>
        <taxon>Agaricomycotina</taxon>
        <taxon>Agaricomycetes</taxon>
        <taxon>Agaricomycetidae</taxon>
        <taxon>Boletales</taxon>
        <taxon>Paxilineae</taxon>
        <taxon>Paxillaceae</taxon>
        <taxon>Paxillus</taxon>
    </lineage>
</organism>
<name>A0A0D0BK36_9AGAM</name>
<dbReference type="AlphaFoldDB" id="A0A0D0BK36"/>
<proteinExistence type="predicted"/>
<evidence type="ECO:0000313" key="1">
    <source>
        <dbReference type="EMBL" id="KIK72037.1"/>
    </source>
</evidence>
<sequence length="85" mass="9497">MDATKFLLTGTTLHKLIARPDNREHSVCVPHQPLRSVVKQEYTLGMQQVTPRSLGHAFCIYPSHNICILSIACPEGEVELEIEPS</sequence>